<dbReference type="Proteomes" id="UP001549207">
    <property type="component" value="Unassembled WGS sequence"/>
</dbReference>
<name>A0ACC6THJ0_9MICC</name>
<comment type="caution">
    <text evidence="1">The sequence shown here is derived from an EMBL/GenBank/DDBJ whole genome shotgun (WGS) entry which is preliminary data.</text>
</comment>
<dbReference type="EMBL" id="JBEPNJ010000012">
    <property type="protein sequence ID" value="MET3773223.1"/>
    <property type="molecule type" value="Genomic_DNA"/>
</dbReference>
<reference evidence="1" key="1">
    <citation type="submission" date="2024-06" db="EMBL/GenBank/DDBJ databases">
        <title>Genomic Encyclopedia of Type Strains, Phase IV (KMG-IV): sequencing the most valuable type-strain genomes for metagenomic binning, comparative biology and taxonomic classification.</title>
        <authorList>
            <person name="Goeker M."/>
        </authorList>
    </citation>
    <scope>NUCLEOTIDE SEQUENCE</scope>
    <source>
        <strain evidence="1">SJCon</strain>
    </source>
</reference>
<evidence type="ECO:0000313" key="2">
    <source>
        <dbReference type="Proteomes" id="UP001549207"/>
    </source>
</evidence>
<evidence type="ECO:0000313" key="1">
    <source>
        <dbReference type="EMBL" id="MET3773223.1"/>
    </source>
</evidence>
<sequence>MPARHRIALVAGVVETPEEPGKAYNTLVAFGPDGGRLASYRKIHLSDAQGFGESEFIKPGEYLGPVVFEHGECGSG</sequence>
<accession>A0ACC6THJ0</accession>
<keyword evidence="2" id="KW-1185">Reference proteome</keyword>
<organism evidence="1 2">
    <name type="scientific">Arthrobacter nitrophenolicus</name>
    <dbReference type="NCBI Taxonomy" id="683150"/>
    <lineage>
        <taxon>Bacteria</taxon>
        <taxon>Bacillati</taxon>
        <taxon>Actinomycetota</taxon>
        <taxon>Actinomycetes</taxon>
        <taxon>Micrococcales</taxon>
        <taxon>Micrococcaceae</taxon>
        <taxon>Arthrobacter</taxon>
    </lineage>
</organism>
<gene>
    <name evidence="1" type="ORF">ABIC98_002883</name>
</gene>
<protein>
    <submittedName>
        <fullName evidence="1">Amidohydrolase</fullName>
    </submittedName>
</protein>
<proteinExistence type="predicted"/>